<comment type="caution">
    <text evidence="2">The sequence shown here is derived from an EMBL/GenBank/DDBJ whole genome shotgun (WGS) entry which is preliminary data.</text>
</comment>
<proteinExistence type="predicted"/>
<name>A0A7C2TIG3_9BACT</name>
<sequence length="64" mass="6558">MIWEYLIIAVVLGWAGYYLWRVLLGRKGGCSCGAACGAEGKCSCGDSQGQGCGGRPPGEGPPPP</sequence>
<feature type="transmembrane region" description="Helical" evidence="1">
    <location>
        <begin position="6"/>
        <end position="24"/>
    </location>
</feature>
<gene>
    <name evidence="2" type="ORF">ENN98_00485</name>
</gene>
<evidence type="ECO:0000313" key="2">
    <source>
        <dbReference type="EMBL" id="HET97185.1"/>
    </source>
</evidence>
<dbReference type="AlphaFoldDB" id="A0A7C2TIG3"/>
<keyword evidence="1" id="KW-0472">Membrane</keyword>
<keyword evidence="1" id="KW-1133">Transmembrane helix</keyword>
<organism evidence="2">
    <name type="scientific">Desulfurivibrio alkaliphilus</name>
    <dbReference type="NCBI Taxonomy" id="427923"/>
    <lineage>
        <taxon>Bacteria</taxon>
        <taxon>Pseudomonadati</taxon>
        <taxon>Thermodesulfobacteriota</taxon>
        <taxon>Desulfobulbia</taxon>
        <taxon>Desulfobulbales</taxon>
        <taxon>Desulfobulbaceae</taxon>
        <taxon>Desulfurivibrio</taxon>
    </lineage>
</organism>
<dbReference type="Proteomes" id="UP000885986">
    <property type="component" value="Unassembled WGS sequence"/>
</dbReference>
<evidence type="ECO:0000256" key="1">
    <source>
        <dbReference type="SAM" id="Phobius"/>
    </source>
</evidence>
<evidence type="ECO:0008006" key="3">
    <source>
        <dbReference type="Google" id="ProtNLM"/>
    </source>
</evidence>
<accession>A0A7C2TIG3</accession>
<dbReference type="EMBL" id="DSDS01000011">
    <property type="protein sequence ID" value="HET97185.1"/>
    <property type="molecule type" value="Genomic_DNA"/>
</dbReference>
<protein>
    <recommendedName>
        <fullName evidence="3">FeoB-associated Cys-rich membrane protein</fullName>
    </recommendedName>
</protein>
<reference evidence="2" key="1">
    <citation type="journal article" date="2020" name="mSystems">
        <title>Genome- and Community-Level Interaction Insights into Carbon Utilization and Element Cycling Functions of Hydrothermarchaeota in Hydrothermal Sediment.</title>
        <authorList>
            <person name="Zhou Z."/>
            <person name="Liu Y."/>
            <person name="Xu W."/>
            <person name="Pan J."/>
            <person name="Luo Z.H."/>
            <person name="Li M."/>
        </authorList>
    </citation>
    <scope>NUCLEOTIDE SEQUENCE [LARGE SCALE GENOMIC DNA]</scope>
    <source>
        <strain evidence="2">SpSt-1224</strain>
    </source>
</reference>
<keyword evidence="1" id="KW-0812">Transmembrane</keyword>